<protein>
    <submittedName>
        <fullName evidence="4">GNAT family N-acetyltransferase</fullName>
    </submittedName>
</protein>
<name>A0AAW3ZKP8_9GAMM</name>
<dbReference type="CDD" id="cd04301">
    <property type="entry name" value="NAT_SF"/>
    <property type="match status" value="1"/>
</dbReference>
<evidence type="ECO:0000259" key="3">
    <source>
        <dbReference type="PROSITE" id="PS51186"/>
    </source>
</evidence>
<gene>
    <name evidence="4" type="ORF">IFO71_07745</name>
</gene>
<dbReference type="EMBL" id="JACYTR010000010">
    <property type="protein sequence ID" value="MBD8525632.1"/>
    <property type="molecule type" value="Genomic_DNA"/>
</dbReference>
<dbReference type="Proteomes" id="UP000613768">
    <property type="component" value="Unassembled WGS sequence"/>
</dbReference>
<proteinExistence type="predicted"/>
<dbReference type="Pfam" id="PF13508">
    <property type="entry name" value="Acetyltransf_7"/>
    <property type="match status" value="1"/>
</dbReference>
<sequence>MSRIRPAGARDRSAIRQLLHEAGLPTADLEHSAIDFWVIGEADRIIAAIGLETFQPSGLLRSLVVAPEQRGRGLGQALLAHLESTAQARQLNALYLLTLDADGFFQRLGYRSVPRHTAPAAILHSQEFHSLCPASALCMLKSLALTDRD</sequence>
<keyword evidence="2" id="KW-0012">Acyltransferase</keyword>
<dbReference type="InterPro" id="IPR050832">
    <property type="entry name" value="Bact_Acetyltransf"/>
</dbReference>
<dbReference type="InterPro" id="IPR016181">
    <property type="entry name" value="Acyl_CoA_acyltransferase"/>
</dbReference>
<dbReference type="SUPFAM" id="SSF55729">
    <property type="entry name" value="Acyl-CoA N-acyltransferases (Nat)"/>
    <property type="match status" value="1"/>
</dbReference>
<dbReference type="Gene3D" id="3.40.630.30">
    <property type="match status" value="1"/>
</dbReference>
<evidence type="ECO:0000256" key="2">
    <source>
        <dbReference type="ARBA" id="ARBA00023315"/>
    </source>
</evidence>
<dbReference type="PANTHER" id="PTHR43877">
    <property type="entry name" value="AMINOALKYLPHOSPHONATE N-ACETYLTRANSFERASE-RELATED-RELATED"/>
    <property type="match status" value="1"/>
</dbReference>
<accession>A0AAW3ZKP8</accession>
<organism evidence="4 5">
    <name type="scientific">Pseudomarimonas arenosa</name>
    <dbReference type="NCBI Taxonomy" id="2774145"/>
    <lineage>
        <taxon>Bacteria</taxon>
        <taxon>Pseudomonadati</taxon>
        <taxon>Pseudomonadota</taxon>
        <taxon>Gammaproteobacteria</taxon>
        <taxon>Lysobacterales</taxon>
        <taxon>Lysobacteraceae</taxon>
        <taxon>Pseudomarimonas</taxon>
    </lineage>
</organism>
<dbReference type="NCBIfam" id="NF040501">
    <property type="entry name" value="resist_ArsN2"/>
    <property type="match status" value="1"/>
</dbReference>
<comment type="caution">
    <text evidence="4">The sequence shown here is derived from an EMBL/GenBank/DDBJ whole genome shotgun (WGS) entry which is preliminary data.</text>
</comment>
<evidence type="ECO:0000256" key="1">
    <source>
        <dbReference type="ARBA" id="ARBA00022679"/>
    </source>
</evidence>
<feature type="domain" description="N-acetyltransferase" evidence="3">
    <location>
        <begin position="2"/>
        <end position="144"/>
    </location>
</feature>
<reference evidence="4 5" key="1">
    <citation type="submission" date="2020-09" db="EMBL/GenBank/DDBJ databases">
        <title>Pseudoxanthomonas sp. CAU 1598 isolated from sand of Yaerae Beach.</title>
        <authorList>
            <person name="Kim W."/>
        </authorList>
    </citation>
    <scope>NUCLEOTIDE SEQUENCE [LARGE SCALE GENOMIC DNA]</scope>
    <source>
        <strain evidence="4 5">CAU 1598</strain>
    </source>
</reference>
<evidence type="ECO:0000313" key="5">
    <source>
        <dbReference type="Proteomes" id="UP000613768"/>
    </source>
</evidence>
<keyword evidence="1" id="KW-0808">Transferase</keyword>
<evidence type="ECO:0000313" key="4">
    <source>
        <dbReference type="EMBL" id="MBD8525632.1"/>
    </source>
</evidence>
<dbReference type="PROSITE" id="PS51186">
    <property type="entry name" value="GNAT"/>
    <property type="match status" value="1"/>
</dbReference>
<dbReference type="AlphaFoldDB" id="A0AAW3ZKP8"/>
<dbReference type="InterPro" id="IPR000182">
    <property type="entry name" value="GNAT_dom"/>
</dbReference>
<dbReference type="RefSeq" id="WP_192028976.1">
    <property type="nucleotide sequence ID" value="NZ_JACYTR010000010.1"/>
</dbReference>
<keyword evidence="5" id="KW-1185">Reference proteome</keyword>
<dbReference type="GO" id="GO:0016747">
    <property type="term" value="F:acyltransferase activity, transferring groups other than amino-acyl groups"/>
    <property type="evidence" value="ECO:0007669"/>
    <property type="project" value="InterPro"/>
</dbReference>